<name>M7NJD1_9BACT</name>
<evidence type="ECO:0000313" key="2">
    <source>
        <dbReference type="EMBL" id="EMR01890.1"/>
    </source>
</evidence>
<proteinExistence type="predicted"/>
<keyword evidence="1" id="KW-1133">Transmembrane helix</keyword>
<gene>
    <name evidence="2" type="ORF">ADICEAN_02959</name>
</gene>
<keyword evidence="1" id="KW-0472">Membrane</keyword>
<sequence length="139" mass="14744">MKAKKITIGIFLGLMALAFTKVGIETLIDPQSTMDQVGIELTNASASSSMRAVYGGLHLVFGIFCLWGAFYKRESALGLVCLYTLGYTIGRVSGIVADGAPNEFITSWIMTEAISGLLAGGLLVWLRQPAKVAGNVQVA</sequence>
<feature type="transmembrane region" description="Helical" evidence="1">
    <location>
        <begin position="52"/>
        <end position="70"/>
    </location>
</feature>
<dbReference type="OrthoDB" id="852460at2"/>
<dbReference type="EMBL" id="AODQ01000083">
    <property type="protein sequence ID" value="EMR01890.1"/>
    <property type="molecule type" value="Genomic_DNA"/>
</dbReference>
<dbReference type="AlphaFoldDB" id="M7NJD1"/>
<dbReference type="Proteomes" id="UP000011910">
    <property type="component" value="Unassembled WGS sequence"/>
</dbReference>
<dbReference type="RefSeq" id="WP_009196346.1">
    <property type="nucleotide sequence ID" value="NZ_AODQ01000083.1"/>
</dbReference>
<reference evidence="2 3" key="1">
    <citation type="journal article" date="2013" name="Genome Announc.">
        <title>Draft Genome Sequence of Cesiribacter andamanensis Strain AMV16T, Isolated from a Soil Sample from a Mud Volcano in the Andaman Islands, India.</title>
        <authorList>
            <person name="Shivaji S."/>
            <person name="Ara S."/>
            <person name="Begum Z."/>
            <person name="Srinivas T.N."/>
            <person name="Singh A."/>
            <person name="Kumar Pinnaka A."/>
        </authorList>
    </citation>
    <scope>NUCLEOTIDE SEQUENCE [LARGE SCALE GENOMIC DNA]</scope>
    <source>
        <strain evidence="2 3">AMV16</strain>
    </source>
</reference>
<evidence type="ECO:0008006" key="4">
    <source>
        <dbReference type="Google" id="ProtNLM"/>
    </source>
</evidence>
<feature type="transmembrane region" description="Helical" evidence="1">
    <location>
        <begin position="77"/>
        <end position="96"/>
    </location>
</feature>
<protein>
    <recommendedName>
        <fullName evidence="4">DUF4345 domain-containing protein</fullName>
    </recommendedName>
</protein>
<evidence type="ECO:0000313" key="3">
    <source>
        <dbReference type="Proteomes" id="UP000011910"/>
    </source>
</evidence>
<accession>M7NJD1</accession>
<dbReference type="eggNOG" id="ENOG5032UGH">
    <property type="taxonomic scope" value="Bacteria"/>
</dbReference>
<feature type="transmembrane region" description="Helical" evidence="1">
    <location>
        <begin position="108"/>
        <end position="126"/>
    </location>
</feature>
<evidence type="ECO:0000256" key="1">
    <source>
        <dbReference type="SAM" id="Phobius"/>
    </source>
</evidence>
<dbReference type="InterPro" id="IPR025597">
    <property type="entry name" value="DUF4345"/>
</dbReference>
<comment type="caution">
    <text evidence="2">The sequence shown here is derived from an EMBL/GenBank/DDBJ whole genome shotgun (WGS) entry which is preliminary data.</text>
</comment>
<keyword evidence="3" id="KW-1185">Reference proteome</keyword>
<organism evidence="2 3">
    <name type="scientific">Cesiribacter andamanensis AMV16</name>
    <dbReference type="NCBI Taxonomy" id="1279009"/>
    <lineage>
        <taxon>Bacteria</taxon>
        <taxon>Pseudomonadati</taxon>
        <taxon>Bacteroidota</taxon>
        <taxon>Cytophagia</taxon>
        <taxon>Cytophagales</taxon>
        <taxon>Cesiribacteraceae</taxon>
        <taxon>Cesiribacter</taxon>
    </lineage>
</organism>
<dbReference type="Pfam" id="PF14248">
    <property type="entry name" value="DUF4345"/>
    <property type="match status" value="1"/>
</dbReference>
<keyword evidence="1" id="KW-0812">Transmembrane</keyword>